<reference evidence="2 5" key="1">
    <citation type="journal article" date="2018" name="Int. J. Syst. Evol. Microbiol.">
        <title>Draft Genome Sequence of Faecalimonas umbilicata JCM 30896T, an Acetate-Producing Bacterium Isolated from Human Feces.</title>
        <authorList>
            <person name="Sakamoto M."/>
            <person name="Ikeyama N."/>
            <person name="Yuki M."/>
            <person name="Ohkuma M."/>
        </authorList>
    </citation>
    <scope>NUCLEOTIDE SEQUENCE [LARGE SCALE GENOMIC DNA]</scope>
    <source>
        <strain evidence="2 5">EGH7</strain>
    </source>
</reference>
<sequence>MNSADNTVKELAAGIIVYGILAQIICLVVTDNTLSVAVGLWIGIATALGMMIHMKRSIEDALDFGEEGAPKHMRKTYVIRLFVVAVVFGVTAYFQVGNIIAALIGVMSLKISAYLQPWTHRVFVRLQKSK</sequence>
<keyword evidence="5" id="KW-1185">Reference proteome</keyword>
<feature type="transmembrane region" description="Helical" evidence="1">
    <location>
        <begin position="36"/>
        <end position="54"/>
    </location>
</feature>
<keyword evidence="1" id="KW-1133">Transmembrane helix</keyword>
<feature type="transmembrane region" description="Helical" evidence="1">
    <location>
        <begin position="77"/>
        <end position="94"/>
    </location>
</feature>
<feature type="transmembrane region" description="Helical" evidence="1">
    <location>
        <begin position="12"/>
        <end position="30"/>
    </location>
</feature>
<name>A0A4R3JMS0_9FIRM</name>
<dbReference type="Proteomes" id="UP000294613">
    <property type="component" value="Unassembled WGS sequence"/>
</dbReference>
<dbReference type="RefSeq" id="WP_008976921.1">
    <property type="nucleotide sequence ID" value="NZ_BHEO01000005.1"/>
</dbReference>
<evidence type="ECO:0000313" key="4">
    <source>
        <dbReference type="Proteomes" id="UP000294613"/>
    </source>
</evidence>
<evidence type="ECO:0000256" key="1">
    <source>
        <dbReference type="SAM" id="Phobius"/>
    </source>
</evidence>
<protein>
    <recommendedName>
        <fullName evidence="6">ATP synthase I subunit</fullName>
    </recommendedName>
</protein>
<keyword evidence="1" id="KW-0812">Transmembrane</keyword>
<proteinExistence type="predicted"/>
<gene>
    <name evidence="3" type="ORF">EDD74_11539</name>
    <name evidence="2" type="ORF">FAEUMB_13640</name>
</gene>
<organism evidence="3 4">
    <name type="scientific">Faecalimonas umbilicata</name>
    <dbReference type="NCBI Taxonomy" id="1912855"/>
    <lineage>
        <taxon>Bacteria</taxon>
        <taxon>Bacillati</taxon>
        <taxon>Bacillota</taxon>
        <taxon>Clostridia</taxon>
        <taxon>Lachnospirales</taxon>
        <taxon>Lachnospiraceae</taxon>
        <taxon>Faecalimonas</taxon>
    </lineage>
</organism>
<dbReference type="EMBL" id="BHEO01000005">
    <property type="protein sequence ID" value="GBU04823.1"/>
    <property type="molecule type" value="Genomic_DNA"/>
</dbReference>
<reference evidence="3 4" key="2">
    <citation type="submission" date="2019-03" db="EMBL/GenBank/DDBJ databases">
        <title>Genomic Encyclopedia of Type Strains, Phase IV (KMG-IV): sequencing the most valuable type-strain genomes for metagenomic binning, comparative biology and taxonomic classification.</title>
        <authorList>
            <person name="Goeker M."/>
        </authorList>
    </citation>
    <scope>NUCLEOTIDE SEQUENCE [LARGE SCALE GENOMIC DNA]</scope>
    <source>
        <strain evidence="3 4">DSM 103426</strain>
    </source>
</reference>
<keyword evidence="1" id="KW-0472">Membrane</keyword>
<evidence type="ECO:0000313" key="5">
    <source>
        <dbReference type="Proteomes" id="UP000702954"/>
    </source>
</evidence>
<dbReference type="Proteomes" id="UP000702954">
    <property type="component" value="Unassembled WGS sequence"/>
</dbReference>
<dbReference type="AlphaFoldDB" id="A0A4R3JMS0"/>
<dbReference type="EMBL" id="SLZV01000015">
    <property type="protein sequence ID" value="TCS67716.1"/>
    <property type="molecule type" value="Genomic_DNA"/>
</dbReference>
<evidence type="ECO:0000313" key="2">
    <source>
        <dbReference type="EMBL" id="GBU04823.1"/>
    </source>
</evidence>
<evidence type="ECO:0000313" key="3">
    <source>
        <dbReference type="EMBL" id="TCS67716.1"/>
    </source>
</evidence>
<comment type="caution">
    <text evidence="3">The sequence shown here is derived from an EMBL/GenBank/DDBJ whole genome shotgun (WGS) entry which is preliminary data.</text>
</comment>
<evidence type="ECO:0008006" key="6">
    <source>
        <dbReference type="Google" id="ProtNLM"/>
    </source>
</evidence>
<accession>A0A4R3JMS0</accession>